<comment type="similarity">
    <text evidence="1 2">Belongs to the small heat shock protein (HSP20) family.</text>
</comment>
<evidence type="ECO:0000259" key="3">
    <source>
        <dbReference type="PROSITE" id="PS01031"/>
    </source>
</evidence>
<evidence type="ECO:0000256" key="1">
    <source>
        <dbReference type="PROSITE-ProRule" id="PRU00285"/>
    </source>
</evidence>
<dbReference type="InterPro" id="IPR008978">
    <property type="entry name" value="HSP20-like_chaperone"/>
</dbReference>
<gene>
    <name evidence="4" type="ORF">V8G56_10220</name>
</gene>
<evidence type="ECO:0000256" key="2">
    <source>
        <dbReference type="RuleBase" id="RU003616"/>
    </source>
</evidence>
<dbReference type="Gene3D" id="2.60.40.790">
    <property type="match status" value="1"/>
</dbReference>
<dbReference type="EMBL" id="JBAWKC010000003">
    <property type="protein sequence ID" value="MFH6769110.1"/>
    <property type="molecule type" value="Genomic_DNA"/>
</dbReference>
<dbReference type="InterPro" id="IPR002068">
    <property type="entry name" value="A-crystallin/Hsp20_dom"/>
</dbReference>
<dbReference type="PROSITE" id="PS01031">
    <property type="entry name" value="SHSP"/>
    <property type="match status" value="1"/>
</dbReference>
<comment type="caution">
    <text evidence="4">The sequence shown here is derived from an EMBL/GenBank/DDBJ whole genome shotgun (WGS) entry which is preliminary data.</text>
</comment>
<evidence type="ECO:0000313" key="5">
    <source>
        <dbReference type="Proteomes" id="UP001610104"/>
    </source>
</evidence>
<dbReference type="InterPro" id="IPR031107">
    <property type="entry name" value="Small_HSP"/>
</dbReference>
<dbReference type="RefSeq" id="WP_395438351.1">
    <property type="nucleotide sequence ID" value="NZ_JBAWKC010000003.1"/>
</dbReference>
<dbReference type="SUPFAM" id="SSF49764">
    <property type="entry name" value="HSP20-like chaperones"/>
    <property type="match status" value="1"/>
</dbReference>
<organism evidence="4 5">
    <name type="scientific">Gaetbulibacter aquiaggeris</name>
    <dbReference type="NCBI Taxonomy" id="1735373"/>
    <lineage>
        <taxon>Bacteria</taxon>
        <taxon>Pseudomonadati</taxon>
        <taxon>Bacteroidota</taxon>
        <taxon>Flavobacteriia</taxon>
        <taxon>Flavobacteriales</taxon>
        <taxon>Flavobacteriaceae</taxon>
        <taxon>Gaetbulibacter</taxon>
    </lineage>
</organism>
<dbReference type="Pfam" id="PF00011">
    <property type="entry name" value="HSP20"/>
    <property type="match status" value="1"/>
</dbReference>
<reference evidence="4 5" key="1">
    <citation type="submission" date="2024-02" db="EMBL/GenBank/DDBJ databases">
        <title>A Gaetbulibacter species isolated from tidal flats and genomic insights of their niches.</title>
        <authorList>
            <person name="Ye Y."/>
        </authorList>
    </citation>
    <scope>NUCLEOTIDE SEQUENCE [LARGE SCALE GENOMIC DNA]</scope>
    <source>
        <strain evidence="4 5">KEM-8</strain>
    </source>
</reference>
<proteinExistence type="inferred from homology"/>
<name>A0ABW7MR86_9FLAO</name>
<evidence type="ECO:0000313" key="4">
    <source>
        <dbReference type="EMBL" id="MFH6769110.1"/>
    </source>
</evidence>
<dbReference type="PANTHER" id="PTHR11527">
    <property type="entry name" value="HEAT-SHOCK PROTEIN 20 FAMILY MEMBER"/>
    <property type="match status" value="1"/>
</dbReference>
<keyword evidence="5" id="KW-1185">Reference proteome</keyword>
<sequence>MTTLMKRRKRNELSPMENRLLTPWNNNFLRPWTSRLFSSSFDDLNSLLRFDDVFKDDFFAEDSLMPAMNVKEHTKDFEIELAVPGFNKKDFEVTIEDDVLHISGEKEVEKEEKEDDFSRKEFSYKSFKRSMVLPPSIDLNQDVKATYKNGILKVDLLKKKEAIEKEHPKKVIEVI</sequence>
<dbReference type="CDD" id="cd06464">
    <property type="entry name" value="ACD_sHsps-like"/>
    <property type="match status" value="1"/>
</dbReference>
<feature type="domain" description="SHSP" evidence="3">
    <location>
        <begin position="59"/>
        <end position="175"/>
    </location>
</feature>
<protein>
    <submittedName>
        <fullName evidence="4">Hsp20/alpha crystallin family protein</fullName>
    </submittedName>
</protein>
<dbReference type="Proteomes" id="UP001610104">
    <property type="component" value="Unassembled WGS sequence"/>
</dbReference>
<accession>A0ABW7MR86</accession>